<keyword evidence="2" id="KW-1185">Reference proteome</keyword>
<accession>A0ABT4IS15</accession>
<proteinExistence type="predicted"/>
<evidence type="ECO:0000313" key="2">
    <source>
        <dbReference type="Proteomes" id="UP001321125"/>
    </source>
</evidence>
<evidence type="ECO:0000313" key="1">
    <source>
        <dbReference type="EMBL" id="MCZ0926458.1"/>
    </source>
</evidence>
<name>A0ABT4IS15_9GAMM</name>
<gene>
    <name evidence="1" type="ORF">L0635_05095</name>
</gene>
<comment type="caution">
    <text evidence="1">The sequence shown here is derived from an EMBL/GenBank/DDBJ whole genome shotgun (WGS) entry which is preliminary data.</text>
</comment>
<organism evidence="1 2">
    <name type="scientific">Vreelandella janggokensis</name>
    <dbReference type="NCBI Taxonomy" id="370767"/>
    <lineage>
        <taxon>Bacteria</taxon>
        <taxon>Pseudomonadati</taxon>
        <taxon>Pseudomonadota</taxon>
        <taxon>Gammaproteobacteria</taxon>
        <taxon>Oceanospirillales</taxon>
        <taxon>Halomonadaceae</taxon>
        <taxon>Vreelandella</taxon>
    </lineage>
</organism>
<dbReference type="EMBL" id="JAKNQU010000002">
    <property type="protein sequence ID" value="MCZ0926458.1"/>
    <property type="molecule type" value="Genomic_DNA"/>
</dbReference>
<dbReference type="Proteomes" id="UP001321125">
    <property type="component" value="Unassembled WGS sequence"/>
</dbReference>
<sequence>MLNNVPQGINAMARNVIINHPNAYNCEVYRRRVGRTSEDEAGGSPTMGGMMMISSEDEDDIRWELVGLGFALPGETFQPSQMMERRDANNGYADELRFLIEPEEMIGDPGGFEVLNRDVLYLLLGEGEDAPKIAYEIVEVEAVVNVPPFVPRYVVNRRDDLDIIDPSQPEDDEIA</sequence>
<reference evidence="1 2" key="1">
    <citation type="submission" date="2022-02" db="EMBL/GenBank/DDBJ databases">
        <title>Study of halophilic communities from a Mexican lake.</title>
        <authorList>
            <person name="Hernandez-Soto L.M."/>
            <person name="Martinez-Abarca F."/>
            <person name="Ramirez-Saad H.C."/>
            <person name="Aguirre-Garrido J.F."/>
        </authorList>
    </citation>
    <scope>NUCLEOTIDE SEQUENCE [LARGE SCALE GENOMIC DNA]</scope>
    <source>
        <strain evidence="1 2">Hjan13</strain>
    </source>
</reference>
<protein>
    <submittedName>
        <fullName evidence="1">Uncharacterized protein</fullName>
    </submittedName>
</protein>
<dbReference type="RefSeq" id="WP_268901289.1">
    <property type="nucleotide sequence ID" value="NZ_JAKNQT010000001.1"/>
</dbReference>